<dbReference type="EMBL" id="UARK01000008">
    <property type="protein sequence ID" value="SPW28361.1"/>
    <property type="molecule type" value="Genomic_DNA"/>
</dbReference>
<dbReference type="GeneID" id="84573858"/>
<feature type="transmembrane region" description="Helical" evidence="2">
    <location>
        <begin position="68"/>
        <end position="98"/>
    </location>
</feature>
<reference evidence="3 4" key="1">
    <citation type="submission" date="2018-06" db="EMBL/GenBank/DDBJ databases">
        <authorList>
            <consortium name="Pathogen Informatics"/>
            <person name="Doyle S."/>
        </authorList>
    </citation>
    <scope>NUCLEOTIDE SEQUENCE [LARGE SCALE GENOMIC DNA]</scope>
    <source>
        <strain evidence="3 4">NCTC10254</strain>
    </source>
</reference>
<accession>A0A6H9XJG2</accession>
<name>A0A6H9XJG2_9CORY</name>
<proteinExistence type="predicted"/>
<evidence type="ECO:0000256" key="1">
    <source>
        <dbReference type="SAM" id="MobiDB-lite"/>
    </source>
</evidence>
<dbReference type="PANTHER" id="PTHR35335:SF1">
    <property type="entry name" value="UPF0716 PROTEIN FXSA"/>
    <property type="match status" value="1"/>
</dbReference>
<dbReference type="AlphaFoldDB" id="A0A6H9XJG2"/>
<keyword evidence="2" id="KW-0812">Transmembrane</keyword>
<feature type="transmembrane region" description="Helical" evidence="2">
    <location>
        <begin position="7"/>
        <end position="24"/>
    </location>
</feature>
<keyword evidence="2" id="KW-0472">Membrane</keyword>
<protein>
    <submittedName>
        <fullName evidence="3">FxsA</fullName>
    </submittedName>
</protein>
<feature type="transmembrane region" description="Helical" evidence="2">
    <location>
        <begin position="30"/>
        <end position="48"/>
    </location>
</feature>
<dbReference type="GO" id="GO:0016020">
    <property type="term" value="C:membrane"/>
    <property type="evidence" value="ECO:0007669"/>
    <property type="project" value="InterPro"/>
</dbReference>
<keyword evidence="2" id="KW-1133">Transmembrane helix</keyword>
<dbReference type="Pfam" id="PF04186">
    <property type="entry name" value="FxsA"/>
    <property type="match status" value="1"/>
</dbReference>
<dbReference type="PANTHER" id="PTHR35335">
    <property type="entry name" value="UPF0716 PROTEIN FXSA"/>
    <property type="match status" value="1"/>
</dbReference>
<evidence type="ECO:0000313" key="4">
    <source>
        <dbReference type="Proteomes" id="UP000249886"/>
    </source>
</evidence>
<dbReference type="Proteomes" id="UP000249886">
    <property type="component" value="Unassembled WGS sequence"/>
</dbReference>
<dbReference type="RefSeq" id="WP_005521207.1">
    <property type="nucleotide sequence ID" value="NZ_CAUOLB010000032.1"/>
</dbReference>
<evidence type="ECO:0000313" key="3">
    <source>
        <dbReference type="EMBL" id="SPW28361.1"/>
    </source>
</evidence>
<evidence type="ECO:0000256" key="2">
    <source>
        <dbReference type="SAM" id="Phobius"/>
    </source>
</evidence>
<dbReference type="InterPro" id="IPR007313">
    <property type="entry name" value="FxsA"/>
</dbReference>
<sequence length="183" mass="19544">MRASVIFGYVLVETLVFYAVAKWLGVGTALLLLLGVFFGGFLVALWQMSRLGRLAQRRGLSPRDSSRLLGDMGLVAAGTVGVALPGFVSSVVGLVLIVPVTRAVVRRVVAKRLQERISVAGARSFARVYQSRPRTSYGSFGGQSAPIVVDESEIVEWSKSVKPEDFAGPRGSSDNDSGKDVKG</sequence>
<comment type="caution">
    <text evidence="3">The sequence shown here is derived from an EMBL/GenBank/DDBJ whole genome shotgun (WGS) entry which is preliminary data.</text>
</comment>
<dbReference type="NCBIfam" id="NF008528">
    <property type="entry name" value="PRK11463.1-2"/>
    <property type="match status" value="1"/>
</dbReference>
<organism evidence="3 4">
    <name type="scientific">Corynebacterium matruchotii</name>
    <dbReference type="NCBI Taxonomy" id="43768"/>
    <lineage>
        <taxon>Bacteria</taxon>
        <taxon>Bacillati</taxon>
        <taxon>Actinomycetota</taxon>
        <taxon>Actinomycetes</taxon>
        <taxon>Mycobacteriales</taxon>
        <taxon>Corynebacteriaceae</taxon>
        <taxon>Corynebacterium</taxon>
    </lineage>
</organism>
<feature type="region of interest" description="Disordered" evidence="1">
    <location>
        <begin position="160"/>
        <end position="183"/>
    </location>
</feature>
<gene>
    <name evidence="3" type="primary">fxsA</name>
    <name evidence="3" type="ORF">NCTC10254_01329</name>
</gene>